<dbReference type="InterPro" id="IPR012338">
    <property type="entry name" value="Beta-lactam/transpept-like"/>
</dbReference>
<dbReference type="EMBL" id="JAVDYC010000001">
    <property type="protein sequence ID" value="MDR7325998.1"/>
    <property type="molecule type" value="Genomic_DNA"/>
</dbReference>
<name>A0AAE3ZTX0_9ACTN</name>
<dbReference type="RefSeq" id="WP_310421166.1">
    <property type="nucleotide sequence ID" value="NZ_JAVDYC010000001.1"/>
</dbReference>
<dbReference type="Pfam" id="PF13354">
    <property type="entry name" value="Beta-lactamase2"/>
    <property type="match status" value="1"/>
</dbReference>
<gene>
    <name evidence="2" type="ORF">J2S44_006248</name>
</gene>
<dbReference type="PANTHER" id="PTHR35333">
    <property type="entry name" value="BETA-LACTAMASE"/>
    <property type="match status" value="1"/>
</dbReference>
<evidence type="ECO:0000313" key="2">
    <source>
        <dbReference type="EMBL" id="MDR7325998.1"/>
    </source>
</evidence>
<evidence type="ECO:0000313" key="3">
    <source>
        <dbReference type="Proteomes" id="UP001183629"/>
    </source>
</evidence>
<dbReference type="SUPFAM" id="SSF56601">
    <property type="entry name" value="beta-lactamase/transpeptidase-like"/>
    <property type="match status" value="1"/>
</dbReference>
<sequence>MSTARVFRAARAALDDAGLRGGFLVRDLRTGEELGIEPDAVFPAASLVKVPLAVAVLEAAGRGELDLAAPVTVPPDRVEAPGPPGLMKFRHPATIAVEDLLYQAVAISDGAAADALFALVPPARVTAELRRLGLDGIAVRHRIRDLSETPAEQLAPPLAHALAIGAATSGQGHLIPQLDVSRTNAGSARAFAGLLEALWTPAAITPATAARVRELLGDTVHRQRLAPDLASDASRWSSKTGTVLTMRHEMGVVEHADGAVFAIVALTESRVPAVVQPAAEAAMGRVARLLRDLLRAEGAAGGRGVC</sequence>
<reference evidence="2 3" key="1">
    <citation type="submission" date="2023-07" db="EMBL/GenBank/DDBJ databases">
        <title>Sequencing the genomes of 1000 actinobacteria strains.</title>
        <authorList>
            <person name="Klenk H.-P."/>
        </authorList>
    </citation>
    <scope>NUCLEOTIDE SEQUENCE [LARGE SCALE GENOMIC DNA]</scope>
    <source>
        <strain evidence="2 3">DSM 44711</strain>
    </source>
</reference>
<dbReference type="Proteomes" id="UP001183629">
    <property type="component" value="Unassembled WGS sequence"/>
</dbReference>
<dbReference type="GO" id="GO:0008800">
    <property type="term" value="F:beta-lactamase activity"/>
    <property type="evidence" value="ECO:0007669"/>
    <property type="project" value="UniProtKB-EC"/>
</dbReference>
<keyword evidence="2" id="KW-0378">Hydrolase</keyword>
<dbReference type="GO" id="GO:0030655">
    <property type="term" value="P:beta-lactam antibiotic catabolic process"/>
    <property type="evidence" value="ECO:0007669"/>
    <property type="project" value="InterPro"/>
</dbReference>
<comment type="caution">
    <text evidence="2">The sequence shown here is derived from an EMBL/GenBank/DDBJ whole genome shotgun (WGS) entry which is preliminary data.</text>
</comment>
<dbReference type="EC" id="3.5.2.6" evidence="2"/>
<dbReference type="InterPro" id="IPR000871">
    <property type="entry name" value="Beta-lactam_class-A"/>
</dbReference>
<dbReference type="Gene3D" id="3.40.710.10">
    <property type="entry name" value="DD-peptidase/beta-lactamase superfamily"/>
    <property type="match status" value="1"/>
</dbReference>
<protein>
    <submittedName>
        <fullName evidence="2">Beta-lactamase class A</fullName>
        <ecNumber evidence="2">3.5.2.6</ecNumber>
    </submittedName>
</protein>
<dbReference type="InterPro" id="IPR045155">
    <property type="entry name" value="Beta-lactam_cat"/>
</dbReference>
<dbReference type="PANTHER" id="PTHR35333:SF3">
    <property type="entry name" value="BETA-LACTAMASE-TYPE TRANSPEPTIDASE FOLD CONTAINING PROTEIN"/>
    <property type="match status" value="1"/>
</dbReference>
<organism evidence="2 3">
    <name type="scientific">Catenuloplanes niger</name>
    <dbReference type="NCBI Taxonomy" id="587534"/>
    <lineage>
        <taxon>Bacteria</taxon>
        <taxon>Bacillati</taxon>
        <taxon>Actinomycetota</taxon>
        <taxon>Actinomycetes</taxon>
        <taxon>Micromonosporales</taxon>
        <taxon>Micromonosporaceae</taxon>
        <taxon>Catenuloplanes</taxon>
    </lineage>
</organism>
<dbReference type="AlphaFoldDB" id="A0AAE3ZTX0"/>
<feature type="domain" description="Beta-lactamase class A catalytic" evidence="1">
    <location>
        <begin position="22"/>
        <end position="267"/>
    </location>
</feature>
<keyword evidence="3" id="KW-1185">Reference proteome</keyword>
<proteinExistence type="predicted"/>
<accession>A0AAE3ZTX0</accession>
<dbReference type="GO" id="GO:0046677">
    <property type="term" value="P:response to antibiotic"/>
    <property type="evidence" value="ECO:0007669"/>
    <property type="project" value="InterPro"/>
</dbReference>
<evidence type="ECO:0000259" key="1">
    <source>
        <dbReference type="Pfam" id="PF13354"/>
    </source>
</evidence>